<name>A0A1G9KCI7_9FIRM</name>
<dbReference type="InterPro" id="IPR029044">
    <property type="entry name" value="Nucleotide-diphossugar_trans"/>
</dbReference>
<evidence type="ECO:0000313" key="2">
    <source>
        <dbReference type="Proteomes" id="UP000199068"/>
    </source>
</evidence>
<gene>
    <name evidence="1" type="ORF">SAMN04515677_10285</name>
</gene>
<dbReference type="SUPFAM" id="SSF53448">
    <property type="entry name" value="Nucleotide-diphospho-sugar transferases"/>
    <property type="match status" value="1"/>
</dbReference>
<protein>
    <recommendedName>
        <fullName evidence="3">Rhamnosyl transferase</fullName>
    </recommendedName>
</protein>
<evidence type="ECO:0000313" key="1">
    <source>
        <dbReference type="EMBL" id="SDL47154.1"/>
    </source>
</evidence>
<sequence>MRKLVIINMRFNTPMNTYVEVPRLTKEWIDYRMDIFMNYTCKSLINQTNQSFIGIVRYDELSHNLIEEALSRYPKLPDNIVFTPSPNRIINKALKNYDYLYLNRIDCDDMYHPTFVQQLIDFPFYEGLECILNQHGYIYDSVNNRLGTWFHKSPPFYTLIYKSEDYLNKKYYKLNRGHTGAILLNHEIINNKNFIVNVHEKNTMTKFEKSHTKEVILDENLKTSILKEFKII</sequence>
<organism evidence="1 2">
    <name type="scientific">Romboutsia lituseburensis DSM 797</name>
    <dbReference type="NCBI Taxonomy" id="1121325"/>
    <lineage>
        <taxon>Bacteria</taxon>
        <taxon>Bacillati</taxon>
        <taxon>Bacillota</taxon>
        <taxon>Clostridia</taxon>
        <taxon>Peptostreptococcales</taxon>
        <taxon>Peptostreptococcaceae</taxon>
        <taxon>Romboutsia</taxon>
    </lineage>
</organism>
<accession>A0A1G9KCI7</accession>
<evidence type="ECO:0008006" key="3">
    <source>
        <dbReference type="Google" id="ProtNLM"/>
    </source>
</evidence>
<dbReference type="EMBL" id="FNGW01000002">
    <property type="protein sequence ID" value="SDL47154.1"/>
    <property type="molecule type" value="Genomic_DNA"/>
</dbReference>
<dbReference type="Proteomes" id="UP000199068">
    <property type="component" value="Unassembled WGS sequence"/>
</dbReference>
<reference evidence="1 2" key="1">
    <citation type="submission" date="2016-10" db="EMBL/GenBank/DDBJ databases">
        <authorList>
            <person name="de Groot N.N."/>
        </authorList>
    </citation>
    <scope>NUCLEOTIDE SEQUENCE [LARGE SCALE GENOMIC DNA]</scope>
    <source>
        <strain evidence="1 2">DSM 797</strain>
    </source>
</reference>
<dbReference type="AlphaFoldDB" id="A0A1G9KCI7"/>
<dbReference type="RefSeq" id="WP_092723003.1">
    <property type="nucleotide sequence ID" value="NZ_FNGW01000002.1"/>
</dbReference>
<proteinExistence type="predicted"/>
<dbReference type="Gene3D" id="3.90.550.10">
    <property type="entry name" value="Spore Coat Polysaccharide Biosynthesis Protein SpsA, Chain A"/>
    <property type="match status" value="1"/>
</dbReference>
<keyword evidence="2" id="KW-1185">Reference proteome</keyword>